<reference evidence="4 5" key="1">
    <citation type="submission" date="2020-07" db="EMBL/GenBank/DDBJ databases">
        <title>Description of Limosilactobacillus balticus sp. nov., Limosilactobacillus agrestis sp. nov., Limosilactobacillus albertensis sp. nov., Limosilactobacillus rudii sp. nov., Limosilactobacillus fastidiosus sp. nov., five novel Limosilactobacillus species isolated from the vertebrate gastrointestinal tract, and proposal of 6 subspecies of Limosilactobacillus reuteri adapted to the gastrointestinal tract of specific vertebrate hosts.</title>
        <authorList>
            <person name="Li F."/>
            <person name="Cheng C."/>
            <person name="Zheng J."/>
            <person name="Quevedo R.M."/>
            <person name="Li J."/>
            <person name="Roos S."/>
            <person name="Gaenzle M.G."/>
            <person name="Walter J."/>
        </authorList>
    </citation>
    <scope>NUCLEOTIDE SEQUENCE [LARGE SCALE GENOMIC DNA]</scope>
    <source>
        <strain evidence="3 4">WF-MA3-C</strain>
        <strain evidence="2 5">WF-MO7-1</strain>
    </source>
</reference>
<feature type="transmembrane region" description="Helical" evidence="1">
    <location>
        <begin position="12"/>
        <end position="34"/>
    </location>
</feature>
<organism evidence="3 4">
    <name type="scientific">Limosilactobacillus fastidiosus</name>
    <dbReference type="NCBI Taxonomy" id="2759855"/>
    <lineage>
        <taxon>Bacteria</taxon>
        <taxon>Bacillati</taxon>
        <taxon>Bacillota</taxon>
        <taxon>Bacilli</taxon>
        <taxon>Lactobacillales</taxon>
        <taxon>Lactobacillaceae</taxon>
        <taxon>Limosilactobacillus</taxon>
    </lineage>
</organism>
<dbReference type="AlphaFoldDB" id="A0A7W3TY81"/>
<dbReference type="Proteomes" id="UP000544052">
    <property type="component" value="Unassembled WGS sequence"/>
</dbReference>
<keyword evidence="1" id="KW-0472">Membrane</keyword>
<evidence type="ECO:0000313" key="5">
    <source>
        <dbReference type="Proteomes" id="UP000544052"/>
    </source>
</evidence>
<dbReference type="Proteomes" id="UP000518255">
    <property type="component" value="Unassembled WGS sequence"/>
</dbReference>
<evidence type="ECO:0000256" key="1">
    <source>
        <dbReference type="SAM" id="Phobius"/>
    </source>
</evidence>
<comment type="caution">
    <text evidence="3">The sequence shown here is derived from an EMBL/GenBank/DDBJ whole genome shotgun (WGS) entry which is preliminary data.</text>
</comment>
<evidence type="ECO:0000313" key="4">
    <source>
        <dbReference type="Proteomes" id="UP000518255"/>
    </source>
</evidence>
<evidence type="ECO:0008006" key="6">
    <source>
        <dbReference type="Google" id="ProtNLM"/>
    </source>
</evidence>
<feature type="transmembrane region" description="Helical" evidence="1">
    <location>
        <begin position="46"/>
        <end position="68"/>
    </location>
</feature>
<dbReference type="RefSeq" id="WP_182580391.1">
    <property type="nucleotide sequence ID" value="NZ_JACIUY010000044.1"/>
</dbReference>
<evidence type="ECO:0000313" key="2">
    <source>
        <dbReference type="EMBL" id="MBB1062555.1"/>
    </source>
</evidence>
<sequence length="162" mass="18513">MKEFYMRLPRDGYETILFMGIVSIISVNIIAPLISMLETGFSVHNYLMTLTIIPLMWVAVVIIVFLAQKPATVLKDHLVNQNDSFRAQITVDILCHVVIVSALMTIVGTWIGQRQVSLAPFYTYFNNWPRNFGIALAIEGLLAQPIARQVLFIKHLHTKKWR</sequence>
<keyword evidence="5" id="KW-1185">Reference proteome</keyword>
<feature type="transmembrane region" description="Helical" evidence="1">
    <location>
        <begin position="132"/>
        <end position="153"/>
    </location>
</feature>
<evidence type="ECO:0000313" key="3">
    <source>
        <dbReference type="EMBL" id="MBB1085493.1"/>
    </source>
</evidence>
<keyword evidence="1" id="KW-0812">Transmembrane</keyword>
<name>A0A7W3TY81_9LACO</name>
<accession>A0A7W3TY81</accession>
<protein>
    <recommendedName>
        <fullName evidence="6">DUF2798 domain-containing protein</fullName>
    </recommendedName>
</protein>
<keyword evidence="1" id="KW-1133">Transmembrane helix</keyword>
<feature type="transmembrane region" description="Helical" evidence="1">
    <location>
        <begin position="89"/>
        <end position="112"/>
    </location>
</feature>
<dbReference type="EMBL" id="JACIUZ010000019">
    <property type="protein sequence ID" value="MBB1062555.1"/>
    <property type="molecule type" value="Genomic_DNA"/>
</dbReference>
<dbReference type="EMBL" id="JACIUY010000044">
    <property type="protein sequence ID" value="MBB1085493.1"/>
    <property type="molecule type" value="Genomic_DNA"/>
</dbReference>
<gene>
    <name evidence="3" type="ORF">H5R63_01600</name>
    <name evidence="2" type="ORF">H5R64_01870</name>
</gene>
<proteinExistence type="predicted"/>